<name>A0AA38ID63_9CUCU</name>
<organism evidence="1 2">
    <name type="scientific">Zophobas morio</name>
    <dbReference type="NCBI Taxonomy" id="2755281"/>
    <lineage>
        <taxon>Eukaryota</taxon>
        <taxon>Metazoa</taxon>
        <taxon>Ecdysozoa</taxon>
        <taxon>Arthropoda</taxon>
        <taxon>Hexapoda</taxon>
        <taxon>Insecta</taxon>
        <taxon>Pterygota</taxon>
        <taxon>Neoptera</taxon>
        <taxon>Endopterygota</taxon>
        <taxon>Coleoptera</taxon>
        <taxon>Polyphaga</taxon>
        <taxon>Cucujiformia</taxon>
        <taxon>Tenebrionidae</taxon>
        <taxon>Zophobas</taxon>
    </lineage>
</organism>
<evidence type="ECO:0000313" key="1">
    <source>
        <dbReference type="EMBL" id="KAJ3654287.1"/>
    </source>
</evidence>
<accession>A0AA38ID63</accession>
<gene>
    <name evidence="1" type="ORF">Zmor_013483</name>
</gene>
<sequence length="139" mass="15631">MQHCPRKPITDTYIMKRPRGNFANMTAHKVTGCPSTPVIGLRSPPSIFNPQGNAAPPVEGLHPRTLYNSRKPVSKFICNSFANARSRCIFLRPIKSETVKLATKSRYLVFFRIGCLSARSSRKSRSLEKREVINCVVQV</sequence>
<evidence type="ECO:0000313" key="2">
    <source>
        <dbReference type="Proteomes" id="UP001168821"/>
    </source>
</evidence>
<proteinExistence type="predicted"/>
<protein>
    <submittedName>
        <fullName evidence="1">Uncharacterized protein</fullName>
    </submittedName>
</protein>
<keyword evidence="2" id="KW-1185">Reference proteome</keyword>
<dbReference type="Proteomes" id="UP001168821">
    <property type="component" value="Unassembled WGS sequence"/>
</dbReference>
<comment type="caution">
    <text evidence="1">The sequence shown here is derived from an EMBL/GenBank/DDBJ whole genome shotgun (WGS) entry which is preliminary data.</text>
</comment>
<dbReference type="AlphaFoldDB" id="A0AA38ID63"/>
<dbReference type="EMBL" id="JALNTZ010000004">
    <property type="protein sequence ID" value="KAJ3654287.1"/>
    <property type="molecule type" value="Genomic_DNA"/>
</dbReference>
<reference evidence="1" key="1">
    <citation type="journal article" date="2023" name="G3 (Bethesda)">
        <title>Whole genome assemblies of Zophobas morio and Tenebrio molitor.</title>
        <authorList>
            <person name="Kaur S."/>
            <person name="Stinson S.A."/>
            <person name="diCenzo G.C."/>
        </authorList>
    </citation>
    <scope>NUCLEOTIDE SEQUENCE</scope>
    <source>
        <strain evidence="1">QUZm001</strain>
    </source>
</reference>